<dbReference type="AlphaFoldDB" id="A0A850R6D8"/>
<dbReference type="Pfam" id="PF01943">
    <property type="entry name" value="Polysacc_synt"/>
    <property type="match status" value="1"/>
</dbReference>
<reference evidence="7 8" key="1">
    <citation type="submission" date="2020-06" db="EMBL/GenBank/DDBJ databases">
        <authorList>
            <person name="Kang J."/>
        </authorList>
    </citation>
    <scope>NUCLEOTIDE SEQUENCE [LARGE SCALE GENOMIC DNA]</scope>
    <source>
        <strain evidence="7 8">DCY120</strain>
    </source>
</reference>
<dbReference type="Proteomes" id="UP000563523">
    <property type="component" value="Unassembled WGS sequence"/>
</dbReference>
<dbReference type="PANTHER" id="PTHR30250:SF26">
    <property type="entry name" value="PSMA PROTEIN"/>
    <property type="match status" value="1"/>
</dbReference>
<dbReference type="InterPro" id="IPR002797">
    <property type="entry name" value="Polysacc_synth"/>
</dbReference>
<feature type="transmembrane region" description="Helical" evidence="6">
    <location>
        <begin position="131"/>
        <end position="155"/>
    </location>
</feature>
<gene>
    <name evidence="7" type="ORF">HU830_03295</name>
</gene>
<name>A0A850R6D8_9LACO</name>
<feature type="transmembrane region" description="Helical" evidence="6">
    <location>
        <begin position="191"/>
        <end position="210"/>
    </location>
</feature>
<evidence type="ECO:0000256" key="5">
    <source>
        <dbReference type="ARBA" id="ARBA00023136"/>
    </source>
</evidence>
<evidence type="ECO:0000256" key="2">
    <source>
        <dbReference type="ARBA" id="ARBA00022475"/>
    </source>
</evidence>
<keyword evidence="5 6" id="KW-0472">Membrane</keyword>
<accession>A0A850R6D8</accession>
<keyword evidence="8" id="KW-1185">Reference proteome</keyword>
<dbReference type="InterPro" id="IPR050833">
    <property type="entry name" value="Poly_Biosynth_Transport"/>
</dbReference>
<evidence type="ECO:0000313" key="8">
    <source>
        <dbReference type="Proteomes" id="UP000563523"/>
    </source>
</evidence>
<protein>
    <submittedName>
        <fullName evidence="7">Oligosaccharide flippase family protein</fullName>
    </submittedName>
</protein>
<evidence type="ECO:0000313" key="7">
    <source>
        <dbReference type="EMBL" id="NVY96202.1"/>
    </source>
</evidence>
<dbReference type="RefSeq" id="WP_176942357.1">
    <property type="nucleotide sequence ID" value="NZ_JABZEC010000002.1"/>
</dbReference>
<dbReference type="EMBL" id="JABZEC010000002">
    <property type="protein sequence ID" value="NVY96202.1"/>
    <property type="molecule type" value="Genomic_DNA"/>
</dbReference>
<feature type="transmembrane region" description="Helical" evidence="6">
    <location>
        <begin position="437"/>
        <end position="458"/>
    </location>
</feature>
<evidence type="ECO:0000256" key="1">
    <source>
        <dbReference type="ARBA" id="ARBA00004651"/>
    </source>
</evidence>
<keyword evidence="3 6" id="KW-0812">Transmembrane</keyword>
<feature type="transmembrane region" description="Helical" evidence="6">
    <location>
        <begin position="12"/>
        <end position="34"/>
    </location>
</feature>
<feature type="transmembrane region" description="Helical" evidence="6">
    <location>
        <begin position="222"/>
        <end position="243"/>
    </location>
</feature>
<keyword evidence="2" id="KW-1003">Cell membrane</keyword>
<comment type="caution">
    <text evidence="7">The sequence shown here is derived from an EMBL/GenBank/DDBJ whole genome shotgun (WGS) entry which is preliminary data.</text>
</comment>
<organism evidence="7 8">
    <name type="scientific">Bombilactobacillus apium</name>
    <dbReference type="NCBI Taxonomy" id="2675299"/>
    <lineage>
        <taxon>Bacteria</taxon>
        <taxon>Bacillati</taxon>
        <taxon>Bacillota</taxon>
        <taxon>Bacilli</taxon>
        <taxon>Lactobacillales</taxon>
        <taxon>Lactobacillaceae</taxon>
        <taxon>Bombilactobacillus</taxon>
    </lineage>
</organism>
<keyword evidence="4 6" id="KW-1133">Transmembrane helix</keyword>
<evidence type="ECO:0000256" key="6">
    <source>
        <dbReference type="SAM" id="Phobius"/>
    </source>
</evidence>
<evidence type="ECO:0000256" key="4">
    <source>
        <dbReference type="ARBA" id="ARBA00022989"/>
    </source>
</evidence>
<sequence length="508" mass="57847">MTHKAILTQKQSGVLLSYLNLIAKNIVTLAYTPILLRLLGQSQYGLYQMVNSVIISLTLLDLGFGSAYIRFYAKAQVSDDPDAERKLNGLYLLIFSFLALLSLIIGYLLVVNESRLFGTTLSVSELRTTKILMIMMILNVALTFISSVFDSNIIAHSQFKFQRSRQLFQTIITPILTIPLLLIGFKAISIVLVQTVVTVFFLFLNVRFSMRKLHMRFYFKKLDFSLLREVFVFSFFIFLNQIIDQVNWNLPSFLLGMLSGARDVAIFAVANQIKNIFISLSTTLSGVFAPEINEIVTTSDDNIRLTKIMTKVGMMQSTVLTFILGGFIVLGKFFICVWAGKEYKDAYWLSIILVVPFYVTLVQNTGYEIIRAKNIHQFRAVVEFIFSLANIGITVFAIKKWGLYGSVVGTVLTFVVVSWLIMNWFYQVRAKLNMFYFWRKVGVTLIPGAVSTTYLLIISKLYPIKSIVSFIGLGCIYTVIFVIVLCIIMLTNNWFDDIKKYTNRRGNN</sequence>
<comment type="subcellular location">
    <subcellularLocation>
        <location evidence="1">Cell membrane</location>
        <topology evidence="1">Multi-pass membrane protein</topology>
    </subcellularLocation>
</comment>
<dbReference type="PANTHER" id="PTHR30250">
    <property type="entry name" value="PST FAMILY PREDICTED COLANIC ACID TRANSPORTER"/>
    <property type="match status" value="1"/>
</dbReference>
<proteinExistence type="predicted"/>
<feature type="transmembrane region" description="Helical" evidence="6">
    <location>
        <begin position="319"/>
        <end position="340"/>
    </location>
</feature>
<feature type="transmembrane region" description="Helical" evidence="6">
    <location>
        <begin position="346"/>
        <end position="366"/>
    </location>
</feature>
<evidence type="ECO:0000256" key="3">
    <source>
        <dbReference type="ARBA" id="ARBA00022692"/>
    </source>
</evidence>
<feature type="transmembrane region" description="Helical" evidence="6">
    <location>
        <begin position="378"/>
        <end position="398"/>
    </location>
</feature>
<feature type="transmembrane region" description="Helical" evidence="6">
    <location>
        <begin position="90"/>
        <end position="111"/>
    </location>
</feature>
<feature type="transmembrane region" description="Helical" evidence="6">
    <location>
        <begin position="167"/>
        <end position="185"/>
    </location>
</feature>
<feature type="transmembrane region" description="Helical" evidence="6">
    <location>
        <begin position="249"/>
        <end position="270"/>
    </location>
</feature>
<dbReference type="GO" id="GO:0005886">
    <property type="term" value="C:plasma membrane"/>
    <property type="evidence" value="ECO:0007669"/>
    <property type="project" value="UniProtKB-SubCell"/>
</dbReference>
<feature type="transmembrane region" description="Helical" evidence="6">
    <location>
        <begin position="470"/>
        <end position="495"/>
    </location>
</feature>
<feature type="transmembrane region" description="Helical" evidence="6">
    <location>
        <begin position="46"/>
        <end position="69"/>
    </location>
</feature>
<feature type="transmembrane region" description="Helical" evidence="6">
    <location>
        <begin position="404"/>
        <end position="425"/>
    </location>
</feature>